<keyword evidence="3" id="KW-0540">Nuclease</keyword>
<dbReference type="Proteomes" id="UP000233350">
    <property type="component" value="Unassembled WGS sequence"/>
</dbReference>
<dbReference type="AlphaFoldDB" id="A0A2N3PI84"/>
<dbReference type="InterPro" id="IPR037004">
    <property type="entry name" value="Exonuc_VII_ssu_sf"/>
</dbReference>
<dbReference type="GO" id="GO:0006308">
    <property type="term" value="P:DNA catabolic process"/>
    <property type="evidence" value="ECO:0007669"/>
    <property type="project" value="UniProtKB-UniRule"/>
</dbReference>
<dbReference type="SUPFAM" id="SSF116842">
    <property type="entry name" value="XseB-like"/>
    <property type="match status" value="1"/>
</dbReference>
<comment type="caution">
    <text evidence="8">The sequence shown here is derived from an EMBL/GenBank/DDBJ whole genome shotgun (WGS) entry which is preliminary data.</text>
</comment>
<protein>
    <recommendedName>
        <fullName evidence="6">Exodeoxyribonuclease VII small subunit</fullName>
        <ecNumber evidence="6">3.1.11.6</ecNumber>
    </recommendedName>
</protein>
<dbReference type="NCBIfam" id="TIGR01280">
    <property type="entry name" value="xseB"/>
    <property type="match status" value="1"/>
</dbReference>
<dbReference type="GO" id="GO:0008855">
    <property type="term" value="F:exodeoxyribonuclease VII activity"/>
    <property type="evidence" value="ECO:0007669"/>
    <property type="project" value="UniProtKB-UniRule"/>
</dbReference>
<dbReference type="STRING" id="556267.HWAG_00846"/>
<reference evidence="8 9" key="1">
    <citation type="submission" date="2016-07" db="EMBL/GenBank/DDBJ databases">
        <title>Detection of Helicobacter winghamensis from caecal content of red fox (Vulpes vulpes).</title>
        <authorList>
            <person name="Zanoni R.G."/>
            <person name="Florio D."/>
            <person name="Caffara M."/>
            <person name="Renzi M."/>
            <person name="Parisi A."/>
            <person name="Pasquali F."/>
            <person name="Manfreda G."/>
        </authorList>
    </citation>
    <scope>NUCLEOTIDE SEQUENCE [LARGE SCALE GENOMIC DNA]</scope>
    <source>
        <strain evidence="8 9">295_13</strain>
    </source>
</reference>
<keyword evidence="2" id="KW-0963">Cytoplasm</keyword>
<accession>A0A2N3PI84</accession>
<name>A0A2N3PI84_9HELI</name>
<dbReference type="InterPro" id="IPR003761">
    <property type="entry name" value="Exonuc_VII_S"/>
</dbReference>
<dbReference type="Gene3D" id="1.10.287.1040">
    <property type="entry name" value="Exonuclease VII, small subunit"/>
    <property type="match status" value="1"/>
</dbReference>
<evidence type="ECO:0000256" key="7">
    <source>
        <dbReference type="SAM" id="Coils"/>
    </source>
</evidence>
<dbReference type="Pfam" id="PF02609">
    <property type="entry name" value="Exonuc_VII_S"/>
    <property type="match status" value="1"/>
</dbReference>
<dbReference type="EC" id="3.1.11.6" evidence="6"/>
<organism evidence="8 9">
    <name type="scientific">Helicobacter winghamensis</name>
    <dbReference type="NCBI Taxonomy" id="157268"/>
    <lineage>
        <taxon>Bacteria</taxon>
        <taxon>Pseudomonadati</taxon>
        <taxon>Campylobacterota</taxon>
        <taxon>Epsilonproteobacteria</taxon>
        <taxon>Campylobacterales</taxon>
        <taxon>Helicobacteraceae</taxon>
        <taxon>Helicobacter</taxon>
    </lineage>
</organism>
<evidence type="ECO:0000256" key="4">
    <source>
        <dbReference type="ARBA" id="ARBA00022801"/>
    </source>
</evidence>
<dbReference type="OrthoDB" id="5373158at2"/>
<feature type="coiled-coil region" evidence="7">
    <location>
        <begin position="35"/>
        <end position="62"/>
    </location>
</feature>
<keyword evidence="7" id="KW-0175">Coiled coil</keyword>
<evidence type="ECO:0000256" key="2">
    <source>
        <dbReference type="ARBA" id="ARBA00022490"/>
    </source>
</evidence>
<dbReference type="GeneID" id="97290093"/>
<proteinExistence type="inferred from homology"/>
<sequence length="67" mass="7762">MEQALNFEEYLECATQALEKLGDENISLNESLELYKKGMENLQKAQKLLETAQVQCETIKMQYTKES</sequence>
<evidence type="ECO:0000256" key="6">
    <source>
        <dbReference type="NCBIfam" id="TIGR01280"/>
    </source>
</evidence>
<comment type="similarity">
    <text evidence="1">Belongs to the XseB family.</text>
</comment>
<keyword evidence="4" id="KW-0378">Hydrolase</keyword>
<evidence type="ECO:0000313" key="8">
    <source>
        <dbReference type="EMBL" id="PKT80391.1"/>
    </source>
</evidence>
<evidence type="ECO:0000313" key="9">
    <source>
        <dbReference type="Proteomes" id="UP000233350"/>
    </source>
</evidence>
<keyword evidence="9" id="KW-1185">Reference proteome</keyword>
<dbReference type="GO" id="GO:0009318">
    <property type="term" value="C:exodeoxyribonuclease VII complex"/>
    <property type="evidence" value="ECO:0007669"/>
    <property type="project" value="UniProtKB-UniRule"/>
</dbReference>
<evidence type="ECO:0000256" key="1">
    <source>
        <dbReference type="ARBA" id="ARBA00009998"/>
    </source>
</evidence>
<gene>
    <name evidence="8" type="ORF">BCM31_03355</name>
</gene>
<evidence type="ECO:0000256" key="3">
    <source>
        <dbReference type="ARBA" id="ARBA00022722"/>
    </source>
</evidence>
<dbReference type="EMBL" id="MBPK01000043">
    <property type="protein sequence ID" value="PKT80391.1"/>
    <property type="molecule type" value="Genomic_DNA"/>
</dbReference>
<keyword evidence="5" id="KW-0269">Exonuclease</keyword>
<evidence type="ECO:0000256" key="5">
    <source>
        <dbReference type="ARBA" id="ARBA00022839"/>
    </source>
</evidence>
<dbReference type="RefSeq" id="WP_006802542.1">
    <property type="nucleotide sequence ID" value="NZ_CABKOI010000020.1"/>
</dbReference>